<dbReference type="Proteomes" id="UP001476798">
    <property type="component" value="Unassembled WGS sequence"/>
</dbReference>
<comment type="caution">
    <text evidence="1">The sequence shown here is derived from an EMBL/GenBank/DDBJ whole genome shotgun (WGS) entry which is preliminary data.</text>
</comment>
<name>A0ABV0NEP7_9TELE</name>
<accession>A0ABV0NEP7</accession>
<gene>
    <name evidence="1" type="ORF">GOODEAATRI_029459</name>
</gene>
<sequence>MGKCKFNKNWLSNQYFSALLKPVSRNVYEARDFVQEMFQTLHEGNQGSGVIHAKCRTQRIKIKFTTSSRYFPVLFHSHLYIASTAISDINSSTTSPCNVWRYAYKQRNFGL</sequence>
<dbReference type="EMBL" id="JAHRIO010034342">
    <property type="protein sequence ID" value="MEQ2169864.1"/>
    <property type="molecule type" value="Genomic_DNA"/>
</dbReference>
<evidence type="ECO:0000313" key="1">
    <source>
        <dbReference type="EMBL" id="MEQ2169864.1"/>
    </source>
</evidence>
<protein>
    <submittedName>
        <fullName evidence="1">Uncharacterized protein</fullName>
    </submittedName>
</protein>
<evidence type="ECO:0000313" key="2">
    <source>
        <dbReference type="Proteomes" id="UP001476798"/>
    </source>
</evidence>
<proteinExistence type="predicted"/>
<keyword evidence="2" id="KW-1185">Reference proteome</keyword>
<reference evidence="1 2" key="1">
    <citation type="submission" date="2021-06" db="EMBL/GenBank/DDBJ databases">
        <authorList>
            <person name="Palmer J.M."/>
        </authorList>
    </citation>
    <scope>NUCLEOTIDE SEQUENCE [LARGE SCALE GENOMIC DNA]</scope>
    <source>
        <strain evidence="1 2">GA_2019</strain>
        <tissue evidence="1">Muscle</tissue>
    </source>
</reference>
<organism evidence="1 2">
    <name type="scientific">Goodea atripinnis</name>
    <dbReference type="NCBI Taxonomy" id="208336"/>
    <lineage>
        <taxon>Eukaryota</taxon>
        <taxon>Metazoa</taxon>
        <taxon>Chordata</taxon>
        <taxon>Craniata</taxon>
        <taxon>Vertebrata</taxon>
        <taxon>Euteleostomi</taxon>
        <taxon>Actinopterygii</taxon>
        <taxon>Neopterygii</taxon>
        <taxon>Teleostei</taxon>
        <taxon>Neoteleostei</taxon>
        <taxon>Acanthomorphata</taxon>
        <taxon>Ovalentaria</taxon>
        <taxon>Atherinomorphae</taxon>
        <taxon>Cyprinodontiformes</taxon>
        <taxon>Goodeidae</taxon>
        <taxon>Goodea</taxon>
    </lineage>
</organism>